<dbReference type="AlphaFoldDB" id="Q4SSL6"/>
<proteinExistence type="predicted"/>
<sequence>MAADSVQVGKVDNCCKKCANFLQSSPPKLPNTLIPFKTSVSEEVLSFK</sequence>
<reference evidence="1" key="1">
    <citation type="journal article" date="2004" name="Nature">
        <title>Genome duplication in the teleost fish Tetraodon nigroviridis reveals the early vertebrate proto-karyotype.</title>
        <authorList>
            <person name="Jaillon O."/>
            <person name="Aury J.-M."/>
            <person name="Brunet F."/>
            <person name="Petit J.-L."/>
            <person name="Stange-Thomann N."/>
            <person name="Mauceli E."/>
            <person name="Bouneau L."/>
            <person name="Fischer C."/>
            <person name="Ozouf-Costaz C."/>
            <person name="Bernot A."/>
            <person name="Nicaud S."/>
            <person name="Jaffe D."/>
            <person name="Fisher S."/>
            <person name="Lutfalla G."/>
            <person name="Dossat C."/>
            <person name="Segurens B."/>
            <person name="Dasilva C."/>
            <person name="Salanoubat M."/>
            <person name="Levy M."/>
            <person name="Boudet N."/>
            <person name="Castellano S."/>
            <person name="Anthouard V."/>
            <person name="Jubin C."/>
            <person name="Castelli V."/>
            <person name="Katinka M."/>
            <person name="Vacherie B."/>
            <person name="Biemont C."/>
            <person name="Skalli Z."/>
            <person name="Cattolico L."/>
            <person name="Poulain J."/>
            <person name="De Berardinis V."/>
            <person name="Cruaud C."/>
            <person name="Duprat S."/>
            <person name="Brottier P."/>
            <person name="Coutanceau J.-P."/>
            <person name="Gouzy J."/>
            <person name="Parra G."/>
            <person name="Lardier G."/>
            <person name="Chapple C."/>
            <person name="McKernan K.J."/>
            <person name="McEwan P."/>
            <person name="Bosak S."/>
            <person name="Kellis M."/>
            <person name="Volff J.-N."/>
            <person name="Guigo R."/>
            <person name="Zody M.C."/>
            <person name="Mesirov J."/>
            <person name="Lindblad-Toh K."/>
            <person name="Birren B."/>
            <person name="Nusbaum C."/>
            <person name="Kahn D."/>
            <person name="Robinson-Rechavi M."/>
            <person name="Laudet V."/>
            <person name="Schachter V."/>
            <person name="Quetier F."/>
            <person name="Saurin W."/>
            <person name="Scarpelli C."/>
            <person name="Wincker P."/>
            <person name="Lander E.S."/>
            <person name="Weissenbach J."/>
            <person name="Roest Crollius H."/>
        </authorList>
    </citation>
    <scope>NUCLEOTIDE SEQUENCE [LARGE SCALE GENOMIC DNA]</scope>
</reference>
<accession>Q4SSL6</accession>
<reference evidence="1" key="2">
    <citation type="submission" date="2004-02" db="EMBL/GenBank/DDBJ databases">
        <authorList>
            <consortium name="Genoscope"/>
            <consortium name="Whitehead Institute Centre for Genome Research"/>
        </authorList>
    </citation>
    <scope>NUCLEOTIDE SEQUENCE</scope>
</reference>
<comment type="caution">
    <text evidence="1">The sequence shown here is derived from an EMBL/GenBank/DDBJ whole genome shotgun (WGS) entry which is preliminary data.</text>
</comment>
<dbReference type="EMBL" id="CAAE01014367">
    <property type="protein sequence ID" value="CAF96366.1"/>
    <property type="molecule type" value="Genomic_DNA"/>
</dbReference>
<gene>
    <name evidence="1" type="ORF">GSTENG00013372001</name>
</gene>
<name>Q4SSL6_TETNG</name>
<organism evidence="1">
    <name type="scientific">Tetraodon nigroviridis</name>
    <name type="common">Spotted green pufferfish</name>
    <name type="synonym">Chelonodon nigroviridis</name>
    <dbReference type="NCBI Taxonomy" id="99883"/>
    <lineage>
        <taxon>Eukaryota</taxon>
        <taxon>Metazoa</taxon>
        <taxon>Chordata</taxon>
        <taxon>Craniata</taxon>
        <taxon>Vertebrata</taxon>
        <taxon>Euteleostomi</taxon>
        <taxon>Actinopterygii</taxon>
        <taxon>Neopterygii</taxon>
        <taxon>Teleostei</taxon>
        <taxon>Neoteleostei</taxon>
        <taxon>Acanthomorphata</taxon>
        <taxon>Eupercaria</taxon>
        <taxon>Tetraodontiformes</taxon>
        <taxon>Tetradontoidea</taxon>
        <taxon>Tetraodontidae</taxon>
        <taxon>Tetraodon</taxon>
    </lineage>
</organism>
<protein>
    <submittedName>
        <fullName evidence="1">(spotted green pufferfish) hypothetical protein</fullName>
    </submittedName>
</protein>
<evidence type="ECO:0000313" key="1">
    <source>
        <dbReference type="EMBL" id="CAF96366.1"/>
    </source>
</evidence>
<dbReference type="KEGG" id="tng:GSTEN00013372G001"/>